<dbReference type="PROSITE" id="PS50005">
    <property type="entry name" value="TPR"/>
    <property type="match status" value="1"/>
</dbReference>
<dbReference type="Pfam" id="PF13181">
    <property type="entry name" value="TPR_8"/>
    <property type="match status" value="1"/>
</dbReference>
<evidence type="ECO:0000313" key="4">
    <source>
        <dbReference type="EMBL" id="AKF05788.1"/>
    </source>
</evidence>
<dbReference type="SUPFAM" id="SSF48452">
    <property type="entry name" value="TPR-like"/>
    <property type="match status" value="2"/>
</dbReference>
<dbReference type="PANTHER" id="PTHR45586">
    <property type="entry name" value="TPR REPEAT-CONTAINING PROTEIN PA4667"/>
    <property type="match status" value="1"/>
</dbReference>
<dbReference type="Proteomes" id="UP000034883">
    <property type="component" value="Chromosome"/>
</dbReference>
<evidence type="ECO:0000313" key="5">
    <source>
        <dbReference type="Proteomes" id="UP000034883"/>
    </source>
</evidence>
<gene>
    <name evidence="4" type="ORF">DB32_002937</name>
</gene>
<organism evidence="4 5">
    <name type="scientific">Sandaracinus amylolyticus</name>
    <dbReference type="NCBI Taxonomy" id="927083"/>
    <lineage>
        <taxon>Bacteria</taxon>
        <taxon>Pseudomonadati</taxon>
        <taxon>Myxococcota</taxon>
        <taxon>Polyangia</taxon>
        <taxon>Polyangiales</taxon>
        <taxon>Sandaracinaceae</taxon>
        <taxon>Sandaracinus</taxon>
    </lineage>
</organism>
<dbReference type="InterPro" id="IPR019734">
    <property type="entry name" value="TPR_rpt"/>
</dbReference>
<keyword evidence="1" id="KW-0677">Repeat</keyword>
<feature type="repeat" description="TPR" evidence="3">
    <location>
        <begin position="270"/>
        <end position="303"/>
    </location>
</feature>
<protein>
    <submittedName>
        <fullName evidence="4">TPR domain protein, putative component of TonB system</fullName>
    </submittedName>
</protein>
<dbReference type="RefSeq" id="WP_053233018.1">
    <property type="nucleotide sequence ID" value="NZ_CP011125.1"/>
</dbReference>
<evidence type="ECO:0000256" key="1">
    <source>
        <dbReference type="ARBA" id="ARBA00022737"/>
    </source>
</evidence>
<dbReference type="STRING" id="927083.DB32_002937"/>
<dbReference type="AlphaFoldDB" id="A0A0F6YHK5"/>
<accession>A0A0F6YHK5</accession>
<dbReference type="SMART" id="SM00028">
    <property type="entry name" value="TPR"/>
    <property type="match status" value="5"/>
</dbReference>
<dbReference type="InterPro" id="IPR051012">
    <property type="entry name" value="CellSynth/LPSAsmb/PSIAsmb"/>
</dbReference>
<keyword evidence="5" id="KW-1185">Reference proteome</keyword>
<reference evidence="4 5" key="1">
    <citation type="submission" date="2015-03" db="EMBL/GenBank/DDBJ databases">
        <title>Genome assembly of Sandaracinus amylolyticus DSM 53668.</title>
        <authorList>
            <person name="Sharma G."/>
            <person name="Subramanian S."/>
        </authorList>
    </citation>
    <scope>NUCLEOTIDE SEQUENCE [LARGE SCALE GENOMIC DNA]</scope>
    <source>
        <strain evidence="4 5">DSM 53668</strain>
    </source>
</reference>
<name>A0A0F6YHK5_9BACT</name>
<dbReference type="KEGG" id="samy:DB32_002937"/>
<evidence type="ECO:0000256" key="3">
    <source>
        <dbReference type="PROSITE-ProRule" id="PRU00339"/>
    </source>
</evidence>
<keyword evidence="2 3" id="KW-0802">TPR repeat</keyword>
<dbReference type="PANTHER" id="PTHR45586:SF1">
    <property type="entry name" value="LIPOPOLYSACCHARIDE ASSEMBLY PROTEIN B"/>
    <property type="match status" value="1"/>
</dbReference>
<dbReference type="EMBL" id="CP011125">
    <property type="protein sequence ID" value="AKF05788.1"/>
    <property type="molecule type" value="Genomic_DNA"/>
</dbReference>
<dbReference type="InterPro" id="IPR011990">
    <property type="entry name" value="TPR-like_helical_dom_sf"/>
</dbReference>
<evidence type="ECO:0000256" key="2">
    <source>
        <dbReference type="ARBA" id="ARBA00022803"/>
    </source>
</evidence>
<sequence length="435" mass="48153">MSFLKRMFGGASAEDERREGDRLWDAKDFFQARQAYERALEKAKGASELREHCEARLVACADAMAEARIEEAEALRRDGQIEIARGELATAIDLARSPKVRERARRAMEMLERRDAVEQATAVPELTDDERWAVIAGNWDEAQLEELDAHGEEARAAILAVHAVADESDVEQQKVRAKSARAVLERLVESSSSDAVYLWLEVGRARLIDGDEEGGAKALGAFLERVGDEGNPDARLAAHVALAALADKQGDEEKAIDWLQKGIDVMPGDPRPFLQLGVYLRQKGHAEEAVEVLETAIELMDEDRPSWEAYQELGLAKRDAGHDAEAIDLLEKVLRFFVSRSRLDFPASTARPLAELHEKAGRLERAADLYRSLANGSDRANHLAYHRDAARVLTELGLLAEARRMLTRAAALAEGQPEILADVEAKIAKLDEQLG</sequence>
<dbReference type="Gene3D" id="1.25.40.10">
    <property type="entry name" value="Tetratricopeptide repeat domain"/>
    <property type="match status" value="1"/>
</dbReference>
<proteinExistence type="predicted"/>